<dbReference type="PANTHER" id="PTHR32552">
    <property type="entry name" value="FERRICHROME IRON RECEPTOR-RELATED"/>
    <property type="match status" value="1"/>
</dbReference>
<evidence type="ECO:0000256" key="6">
    <source>
        <dbReference type="ARBA" id="ARBA00022692"/>
    </source>
</evidence>
<evidence type="ECO:0000256" key="16">
    <source>
        <dbReference type="SAM" id="SignalP"/>
    </source>
</evidence>
<evidence type="ECO:0000259" key="18">
    <source>
        <dbReference type="Pfam" id="PF07715"/>
    </source>
</evidence>
<evidence type="ECO:0000256" key="4">
    <source>
        <dbReference type="ARBA" id="ARBA00022452"/>
    </source>
</evidence>
<dbReference type="NCBIfam" id="TIGR01783">
    <property type="entry name" value="TonB-siderophor"/>
    <property type="match status" value="1"/>
</dbReference>
<evidence type="ECO:0000256" key="12">
    <source>
        <dbReference type="ARBA" id="ARBA00023170"/>
    </source>
</evidence>
<evidence type="ECO:0000256" key="5">
    <source>
        <dbReference type="ARBA" id="ARBA00022496"/>
    </source>
</evidence>
<dbReference type="SUPFAM" id="SSF56935">
    <property type="entry name" value="Porins"/>
    <property type="match status" value="1"/>
</dbReference>
<evidence type="ECO:0000313" key="20">
    <source>
        <dbReference type="Proteomes" id="UP000198356"/>
    </source>
</evidence>
<feature type="signal peptide" evidence="16">
    <location>
        <begin position="1"/>
        <end position="22"/>
    </location>
</feature>
<dbReference type="InterPro" id="IPR036942">
    <property type="entry name" value="Beta-barrel_TonB_sf"/>
</dbReference>
<dbReference type="Pfam" id="PF00593">
    <property type="entry name" value="TonB_dep_Rec_b-barrel"/>
    <property type="match status" value="1"/>
</dbReference>
<keyword evidence="8" id="KW-0408">Iron</keyword>
<evidence type="ECO:0000256" key="1">
    <source>
        <dbReference type="ARBA" id="ARBA00004571"/>
    </source>
</evidence>
<feature type="domain" description="TonB-dependent receptor plug" evidence="18">
    <location>
        <begin position="147"/>
        <end position="248"/>
    </location>
</feature>
<keyword evidence="11 14" id="KW-0472">Membrane</keyword>
<reference evidence="19 20" key="1">
    <citation type="submission" date="2017-06" db="EMBL/GenBank/DDBJ databases">
        <authorList>
            <person name="Kim H.J."/>
            <person name="Triplett B.A."/>
        </authorList>
    </citation>
    <scope>NUCLEOTIDE SEQUENCE [LARGE SCALE GENOMIC DNA]</scope>
    <source>
        <strain evidence="19 20">DSM 18704</strain>
    </source>
</reference>
<dbReference type="PANTHER" id="PTHR32552:SF68">
    <property type="entry name" value="FERRICHROME OUTER MEMBRANE TRANSPORTER_PHAGE RECEPTOR"/>
    <property type="match status" value="1"/>
</dbReference>
<evidence type="ECO:0000256" key="8">
    <source>
        <dbReference type="ARBA" id="ARBA00023004"/>
    </source>
</evidence>
<dbReference type="AlphaFoldDB" id="A0A239K1B4"/>
<dbReference type="SUPFAM" id="SSF49464">
    <property type="entry name" value="Carboxypeptidase regulatory domain-like"/>
    <property type="match status" value="1"/>
</dbReference>
<dbReference type="CDD" id="cd01347">
    <property type="entry name" value="ligand_gated_channel"/>
    <property type="match status" value="1"/>
</dbReference>
<dbReference type="InterPro" id="IPR010105">
    <property type="entry name" value="TonB_sidphr_rcpt"/>
</dbReference>
<dbReference type="EMBL" id="FZOU01000004">
    <property type="protein sequence ID" value="SNT10834.1"/>
    <property type="molecule type" value="Genomic_DNA"/>
</dbReference>
<dbReference type="PROSITE" id="PS52016">
    <property type="entry name" value="TONB_DEPENDENT_REC_3"/>
    <property type="match status" value="1"/>
</dbReference>
<feature type="chain" id="PRO_5012399078" evidence="16">
    <location>
        <begin position="23"/>
        <end position="799"/>
    </location>
</feature>
<evidence type="ECO:0000256" key="3">
    <source>
        <dbReference type="ARBA" id="ARBA00022448"/>
    </source>
</evidence>
<keyword evidence="7 16" id="KW-0732">Signal</keyword>
<keyword evidence="6 14" id="KW-0812">Transmembrane</keyword>
<dbReference type="GO" id="GO:0015344">
    <property type="term" value="F:siderophore uptake transmembrane transporter activity"/>
    <property type="evidence" value="ECO:0007669"/>
    <property type="project" value="TreeGrafter"/>
</dbReference>
<keyword evidence="10 15" id="KW-0798">TonB box</keyword>
<name>A0A239K1B4_9BACT</name>
<gene>
    <name evidence="19" type="ORF">SAMN05421770_104201</name>
</gene>
<dbReference type="Pfam" id="PF07715">
    <property type="entry name" value="Plug"/>
    <property type="match status" value="1"/>
</dbReference>
<feature type="domain" description="TonB-dependent receptor-like beta-barrel" evidence="17">
    <location>
        <begin position="329"/>
        <end position="768"/>
    </location>
</feature>
<organism evidence="19 20">
    <name type="scientific">Granulicella rosea</name>
    <dbReference type="NCBI Taxonomy" id="474952"/>
    <lineage>
        <taxon>Bacteria</taxon>
        <taxon>Pseudomonadati</taxon>
        <taxon>Acidobacteriota</taxon>
        <taxon>Terriglobia</taxon>
        <taxon>Terriglobales</taxon>
        <taxon>Acidobacteriaceae</taxon>
        <taxon>Granulicella</taxon>
    </lineage>
</organism>
<keyword evidence="3 14" id="KW-0813">Transport</keyword>
<keyword evidence="9" id="KW-0406">Ion transport</keyword>
<evidence type="ECO:0000256" key="2">
    <source>
        <dbReference type="ARBA" id="ARBA00009810"/>
    </source>
</evidence>
<protein>
    <submittedName>
        <fullName evidence="19">Iron complex outermembrane recepter protein</fullName>
    </submittedName>
</protein>
<dbReference type="Gene3D" id="2.40.170.20">
    <property type="entry name" value="TonB-dependent receptor, beta-barrel domain"/>
    <property type="match status" value="1"/>
</dbReference>
<dbReference type="GO" id="GO:0009279">
    <property type="term" value="C:cell outer membrane"/>
    <property type="evidence" value="ECO:0007669"/>
    <property type="project" value="UniProtKB-SubCell"/>
</dbReference>
<accession>A0A239K1B4</accession>
<evidence type="ECO:0000256" key="11">
    <source>
        <dbReference type="ARBA" id="ARBA00023136"/>
    </source>
</evidence>
<keyword evidence="20" id="KW-1185">Reference proteome</keyword>
<proteinExistence type="inferred from homology"/>
<keyword evidence="4 14" id="KW-1134">Transmembrane beta strand</keyword>
<keyword evidence="5" id="KW-0410">Iron transport</keyword>
<comment type="subcellular location">
    <subcellularLocation>
        <location evidence="1 14">Cell outer membrane</location>
        <topology evidence="1 14">Multi-pass membrane protein</topology>
    </subcellularLocation>
</comment>
<comment type="similarity">
    <text evidence="2 14 15">Belongs to the TonB-dependent receptor family.</text>
</comment>
<dbReference type="InterPro" id="IPR039426">
    <property type="entry name" value="TonB-dep_rcpt-like"/>
</dbReference>
<keyword evidence="13 14" id="KW-0998">Cell outer membrane</keyword>
<evidence type="ECO:0000313" key="19">
    <source>
        <dbReference type="EMBL" id="SNT10834.1"/>
    </source>
</evidence>
<dbReference type="Proteomes" id="UP000198356">
    <property type="component" value="Unassembled WGS sequence"/>
</dbReference>
<dbReference type="Gene3D" id="2.170.130.10">
    <property type="entry name" value="TonB-dependent receptor, plug domain"/>
    <property type="match status" value="1"/>
</dbReference>
<dbReference type="GO" id="GO:0015891">
    <property type="term" value="P:siderophore transport"/>
    <property type="evidence" value="ECO:0007669"/>
    <property type="project" value="InterPro"/>
</dbReference>
<dbReference type="InterPro" id="IPR000531">
    <property type="entry name" value="Beta-barrel_TonB"/>
</dbReference>
<dbReference type="InterPro" id="IPR037066">
    <property type="entry name" value="Plug_dom_sf"/>
</dbReference>
<sequence>MFLRWRIFLMILVLSFAAVGYAQLPQAASCTSFPGSLKVTVSGTVSDSTGARITSATVHLMCGNQVQQARTDGQGHFTLTVPEGSYRLQVEAAGFAAYTKDLTASAHSPTADVALTVQNAANTVTVQAEAGYVANDSTLATKTDTPLLETPQSISVITRDEIDAQAPQSLNEALRYAPGLVAESEGNSSSFWSGSSLQLRGFTPAVYQDGLTDDASGNTLLDTYFYQRIEVLEGPSSVLYGQGNPAGIVNVESKRPMASAFHEVQLGFGTYGRYEGNFDFSGPLLSPHLLYRLTGVGFTEGSQTWFIHPKRLAIAPALTWVPDAKTSLTFLTNYTYNPEVGAYAPIPALGSGLPNPNGKIAVGFFPGDPNFNETKQSFLQVGDAFTRSFDHDLRIEQNLRFTGNRDYAKMIWPEGFEADNATLDRYTFIRHVSFNSILSDQRVVKTLQTGKIRQTFLAGANYTHYKEGWNWGSGDVAPINVFHPVYYLPIATPEISGSESTLVNQTGIYFQDQAALGRLRLSFAGRQDWLSYNDTSNGTVTKQDADKFTVRTGAVYLIGRGLAPYFSYATSFQPDIGLTAAGTTLPPTTGKQYEGGVKYQPEHANMLITADVYDLAQQNVGTTDPTNPNFTIPIGEIRSRGFEVQGHSSLAHRVSIVTSYAYTDSKYSRSNTTGVALNGTTESTQGKYQYGVPLNLASFWADYNLPSAFLHGLGVSAGSRFVGGSWGDNVNSFKVPGATLFDGALHYDFSSDSGPLHGARLQINASNIGNRTYVASCYATDGCYYGAKLTVYGTMRYRW</sequence>
<dbReference type="GO" id="GO:0038023">
    <property type="term" value="F:signaling receptor activity"/>
    <property type="evidence" value="ECO:0007669"/>
    <property type="project" value="InterPro"/>
</dbReference>
<evidence type="ECO:0000256" key="14">
    <source>
        <dbReference type="PROSITE-ProRule" id="PRU01360"/>
    </source>
</evidence>
<dbReference type="FunFam" id="2.170.130.10:FF:000001">
    <property type="entry name" value="Catecholate siderophore TonB-dependent receptor"/>
    <property type="match status" value="1"/>
</dbReference>
<evidence type="ECO:0000256" key="7">
    <source>
        <dbReference type="ARBA" id="ARBA00022729"/>
    </source>
</evidence>
<dbReference type="InterPro" id="IPR012910">
    <property type="entry name" value="Plug_dom"/>
</dbReference>
<evidence type="ECO:0000256" key="13">
    <source>
        <dbReference type="ARBA" id="ARBA00023237"/>
    </source>
</evidence>
<evidence type="ECO:0000259" key="17">
    <source>
        <dbReference type="Pfam" id="PF00593"/>
    </source>
</evidence>
<dbReference type="Pfam" id="PF13620">
    <property type="entry name" value="CarboxypepD_reg"/>
    <property type="match status" value="1"/>
</dbReference>
<dbReference type="InterPro" id="IPR008969">
    <property type="entry name" value="CarboxyPept-like_regulatory"/>
</dbReference>
<evidence type="ECO:0000256" key="10">
    <source>
        <dbReference type="ARBA" id="ARBA00023077"/>
    </source>
</evidence>
<keyword evidence="12" id="KW-0675">Receptor</keyword>
<evidence type="ECO:0000256" key="15">
    <source>
        <dbReference type="RuleBase" id="RU003357"/>
    </source>
</evidence>
<evidence type="ECO:0000256" key="9">
    <source>
        <dbReference type="ARBA" id="ARBA00023065"/>
    </source>
</evidence>
<dbReference type="Gene3D" id="2.60.40.1120">
    <property type="entry name" value="Carboxypeptidase-like, regulatory domain"/>
    <property type="match status" value="1"/>
</dbReference>